<feature type="transmembrane region" description="Helical" evidence="7">
    <location>
        <begin position="263"/>
        <end position="285"/>
    </location>
</feature>
<reference evidence="8 9" key="1">
    <citation type="journal article" date="2012" name="Nucleic Acids Res.">
        <title>Sequencing of the smallest Apicomplexan genome from the human pathogen Babesia microti.</title>
        <authorList>
            <person name="Cornillot E."/>
            <person name="Hadj-Kaddour K."/>
            <person name="Dassouli A."/>
            <person name="Noel B."/>
            <person name="Ranwez V."/>
            <person name="Vacherie B."/>
            <person name="Augagneur Y."/>
            <person name="Bres V."/>
            <person name="Duclos A."/>
            <person name="Randazzo S."/>
            <person name="Carcy B."/>
            <person name="Debierre-Grockiego F."/>
            <person name="Delbecq S."/>
            <person name="Moubri-Menage K."/>
            <person name="Shams-Eldin H."/>
            <person name="Usmani-Brown S."/>
            <person name="Bringaud F."/>
            <person name="Wincker P."/>
            <person name="Vivares C.P."/>
            <person name="Schwarz R.T."/>
            <person name="Schetters T.P."/>
            <person name="Krause P.J."/>
            <person name="Gorenflot A."/>
            <person name="Berry V."/>
            <person name="Barbe V."/>
            <person name="Ben Mamoun C."/>
        </authorList>
    </citation>
    <scope>NUCLEOTIDE SEQUENCE [LARGE SCALE GENOMIC DNA]</scope>
    <source>
        <strain evidence="8 9">RI</strain>
    </source>
</reference>
<organism evidence="8 9">
    <name type="scientific">Babesia microti (strain RI)</name>
    <dbReference type="NCBI Taxonomy" id="1133968"/>
    <lineage>
        <taxon>Eukaryota</taxon>
        <taxon>Sar</taxon>
        <taxon>Alveolata</taxon>
        <taxon>Apicomplexa</taxon>
        <taxon>Aconoidasida</taxon>
        <taxon>Piroplasmida</taxon>
        <taxon>Babesiidae</taxon>
        <taxon>Babesia</taxon>
    </lineage>
</organism>
<accession>A0A1N6LWP7</accession>
<dbReference type="VEuPathDB" id="PiroplasmaDB:BMR1_01G01635"/>
<dbReference type="PANTHER" id="PTHR31585:SF0">
    <property type="entry name" value="FOLATE-BIOPTERIN TRANSPORTER 1, CHLOROPLASTIC"/>
    <property type="match status" value="1"/>
</dbReference>
<keyword evidence="5 7" id="KW-1133">Transmembrane helix</keyword>
<reference evidence="8 9" key="2">
    <citation type="journal article" date="2013" name="PLoS ONE">
        <title>Whole genome mapping and re-organization of the nuclear and mitochondrial genomes of Babesia microti isolates.</title>
        <authorList>
            <person name="Cornillot E."/>
            <person name="Dassouli A."/>
            <person name="Garg A."/>
            <person name="Pachikara N."/>
            <person name="Randazzo S."/>
            <person name="Depoix D."/>
            <person name="Carcy B."/>
            <person name="Delbecq S."/>
            <person name="Frutos R."/>
            <person name="Silva J.C."/>
            <person name="Sutton R."/>
            <person name="Krause P.J."/>
            <person name="Mamoun C.B."/>
        </authorList>
    </citation>
    <scope>NUCLEOTIDE SEQUENCE [LARGE SCALE GENOMIC DNA]</scope>
    <source>
        <strain evidence="8 9">RI</strain>
    </source>
</reference>
<feature type="transmembrane region" description="Helical" evidence="7">
    <location>
        <begin position="297"/>
        <end position="316"/>
    </location>
</feature>
<dbReference type="SUPFAM" id="SSF103473">
    <property type="entry name" value="MFS general substrate transporter"/>
    <property type="match status" value="1"/>
</dbReference>
<keyword evidence="3" id="KW-0813">Transport</keyword>
<dbReference type="RefSeq" id="XP_021337401.1">
    <property type="nucleotide sequence ID" value="XM_021482589.1"/>
</dbReference>
<dbReference type="KEGG" id="bmic:BMR1_01G01635"/>
<proteinExistence type="inferred from homology"/>
<dbReference type="OrthoDB" id="754047at2759"/>
<evidence type="ECO:0000256" key="3">
    <source>
        <dbReference type="ARBA" id="ARBA00022448"/>
    </source>
</evidence>
<feature type="transmembrane region" description="Helical" evidence="7">
    <location>
        <begin position="215"/>
        <end position="234"/>
    </location>
</feature>
<feature type="transmembrane region" description="Helical" evidence="7">
    <location>
        <begin position="82"/>
        <end position="100"/>
    </location>
</feature>
<reference evidence="8 9" key="3">
    <citation type="journal article" date="2016" name="Sci. Rep.">
        <title>Genome-wide diversity and gene expression profiling of Babesia microti isolates identify polymorphic genes that mediate host-pathogen interactions.</title>
        <authorList>
            <person name="Silva J.C."/>
            <person name="Cornillot E."/>
            <person name="McCracken C."/>
            <person name="Usmani-Brown S."/>
            <person name="Dwivedi A."/>
            <person name="Ifeonu O.O."/>
            <person name="Crabtree J."/>
            <person name="Gotia H.T."/>
            <person name="Virji A.Z."/>
            <person name="Reynes C."/>
            <person name="Colinge J."/>
            <person name="Kumar V."/>
            <person name="Lawres L."/>
            <person name="Pazzi J.E."/>
            <person name="Pablo J.V."/>
            <person name="Hung C."/>
            <person name="Brancato J."/>
            <person name="Kumari P."/>
            <person name="Orvis J."/>
            <person name="Tretina K."/>
            <person name="Chibucos M."/>
            <person name="Ott S."/>
            <person name="Sadzewicz L."/>
            <person name="Sengamalay N."/>
            <person name="Shetty A.C."/>
            <person name="Su Q."/>
            <person name="Tallon L."/>
            <person name="Fraser C.M."/>
            <person name="Frutos R."/>
            <person name="Molina D.M."/>
            <person name="Krause P.J."/>
            <person name="Ben Mamoun C."/>
        </authorList>
    </citation>
    <scope>NUCLEOTIDE SEQUENCE [LARGE SCALE GENOMIC DNA]</scope>
    <source>
        <strain evidence="8 9">RI</strain>
    </source>
</reference>
<evidence type="ECO:0000313" key="9">
    <source>
        <dbReference type="Proteomes" id="UP000002899"/>
    </source>
</evidence>
<evidence type="ECO:0000313" key="8">
    <source>
        <dbReference type="EMBL" id="SIO73299.1"/>
    </source>
</evidence>
<keyword evidence="4 7" id="KW-0812">Transmembrane</keyword>
<evidence type="ECO:0000256" key="6">
    <source>
        <dbReference type="ARBA" id="ARBA00023136"/>
    </source>
</evidence>
<dbReference type="GeneID" id="24423397"/>
<comment type="similarity">
    <text evidence="2">Belongs to the major facilitator superfamily. Folate-biopterin transporter (TC 2.A.71) family.</text>
</comment>
<evidence type="ECO:0000256" key="7">
    <source>
        <dbReference type="SAM" id="Phobius"/>
    </source>
</evidence>
<feature type="transmembrane region" description="Helical" evidence="7">
    <location>
        <begin position="145"/>
        <end position="169"/>
    </location>
</feature>
<keyword evidence="6 7" id="KW-0472">Membrane</keyword>
<dbReference type="EMBL" id="FO082871">
    <property type="protein sequence ID" value="SIO73299.1"/>
    <property type="molecule type" value="Genomic_DNA"/>
</dbReference>
<feature type="transmembrane region" description="Helical" evidence="7">
    <location>
        <begin position="434"/>
        <end position="453"/>
    </location>
</feature>
<feature type="transmembrane region" description="Helical" evidence="7">
    <location>
        <begin position="400"/>
        <end position="422"/>
    </location>
</feature>
<feature type="transmembrane region" description="Helical" evidence="7">
    <location>
        <begin position="190"/>
        <end position="209"/>
    </location>
</feature>
<dbReference type="InterPro" id="IPR039309">
    <property type="entry name" value="BT1"/>
</dbReference>
<dbReference type="Pfam" id="PF03092">
    <property type="entry name" value="BT1"/>
    <property type="match status" value="1"/>
</dbReference>
<name>A0A1N6LWP7_BABMR</name>
<comment type="subcellular location">
    <subcellularLocation>
        <location evidence="1">Membrane</location>
        <topology evidence="1">Multi-pass membrane protein</topology>
    </subcellularLocation>
</comment>
<keyword evidence="9" id="KW-1185">Reference proteome</keyword>
<protein>
    <submittedName>
        <fullName evidence="8">Folate-biopterin transporter 1 chloroplastic</fullName>
    </submittedName>
</protein>
<dbReference type="CDD" id="cd17484">
    <property type="entry name" value="MFS_FBT"/>
    <property type="match status" value="1"/>
</dbReference>
<dbReference type="GO" id="GO:0016020">
    <property type="term" value="C:membrane"/>
    <property type="evidence" value="ECO:0007669"/>
    <property type="project" value="UniProtKB-SubCell"/>
</dbReference>
<feature type="transmembrane region" description="Helical" evidence="7">
    <location>
        <begin position="121"/>
        <end position="139"/>
    </location>
</feature>
<dbReference type="Gene3D" id="1.20.1250.20">
    <property type="entry name" value="MFS general substrate transporter like domains"/>
    <property type="match status" value="1"/>
</dbReference>
<evidence type="ECO:0000256" key="2">
    <source>
        <dbReference type="ARBA" id="ARBA00007015"/>
    </source>
</evidence>
<feature type="transmembrane region" description="Helical" evidence="7">
    <location>
        <begin position="53"/>
        <end position="76"/>
    </location>
</feature>
<dbReference type="AlphaFoldDB" id="A0A1N6LWP7"/>
<dbReference type="PANTHER" id="PTHR31585">
    <property type="entry name" value="FOLATE-BIOPTERIN TRANSPORTER 1, CHLOROPLASTIC"/>
    <property type="match status" value="1"/>
</dbReference>
<sequence>MQGLFGNTDITNLNQKVTLRCYTNGKGHRDDCSTIEPLLESSDDEYSRRLSQIMISLVAFMGSCDVLCALSITYIYKDSIKISPAWISFVLSIPRIGWTIKPLLCVLSDNYPIFGSRRKSYMVIGCLINFFSCILISLYNKPSFIITTILLGTWNLGSALCSVAGEALVVEGGRHKDDSTAMSQVSIYFAFRRISVSVMAYCSSILLLYIKPKDIFWIASSIPLITLVGVLLISEPRKYNIVPKVSIYEQYKSIKMILTTRRVYNPILFLFIRSLAPSAAPAMFYFMTEKLHFTSEIFGRANLFQCFASLVAIYLFNKYMQNFNLQRLLFWSTLITTPFCLMSIVVVERWNLAIGIPDTIFVITDNIICEFVSDFQCIPIMILTSRLCPKGMESTVNSTIITILHHGVWMGSILSAIITMALGVTSTNFDNLKWLVIISSTAHLIPILMIKMLPTSLPSAEYVDNMVNNVCTDEHLIESFEDDASLYGSQKSA</sequence>
<evidence type="ECO:0000256" key="1">
    <source>
        <dbReference type="ARBA" id="ARBA00004141"/>
    </source>
</evidence>
<dbReference type="InterPro" id="IPR036259">
    <property type="entry name" value="MFS_trans_sf"/>
</dbReference>
<feature type="transmembrane region" description="Helical" evidence="7">
    <location>
        <begin position="328"/>
        <end position="347"/>
    </location>
</feature>
<evidence type="ECO:0000256" key="4">
    <source>
        <dbReference type="ARBA" id="ARBA00022692"/>
    </source>
</evidence>
<gene>
    <name evidence="8" type="ORF">BMR1_01G01635</name>
</gene>
<evidence type="ECO:0000256" key="5">
    <source>
        <dbReference type="ARBA" id="ARBA00022989"/>
    </source>
</evidence>
<dbReference type="Proteomes" id="UP000002899">
    <property type="component" value="Chromosome I"/>
</dbReference>